<reference evidence="1 2" key="1">
    <citation type="submission" date="2021-03" db="EMBL/GenBank/DDBJ databases">
        <authorList>
            <person name="King G.J."/>
            <person name="Bancroft I."/>
            <person name="Baten A."/>
            <person name="Bloomfield J."/>
            <person name="Borpatragohain P."/>
            <person name="He Z."/>
            <person name="Irish N."/>
            <person name="Irwin J."/>
            <person name="Liu K."/>
            <person name="Mauleon R.P."/>
            <person name="Moore J."/>
            <person name="Morris R."/>
            <person name="Ostergaard L."/>
            <person name="Wang B."/>
            <person name="Wells R."/>
        </authorList>
    </citation>
    <scope>NUCLEOTIDE SEQUENCE [LARGE SCALE GENOMIC DNA]</scope>
    <source>
        <strain evidence="1">R-o-18</strain>
        <tissue evidence="1">Leaf</tissue>
    </source>
</reference>
<keyword evidence="2" id="KW-1185">Reference proteome</keyword>
<evidence type="ECO:0008006" key="3">
    <source>
        <dbReference type="Google" id="ProtNLM"/>
    </source>
</evidence>
<sequence>MRCRGCVGSSMVTVDACLWMGWLLNGRCGCVTVNGLALLLNRSQRVYLLLQRLLSKRVSQRILRREEALVNFCLIRSCLVHKWKKKNRKRRQVTRFCSLAFSFSV</sequence>
<comment type="caution">
    <text evidence="1">The sequence shown here is derived from an EMBL/GenBank/DDBJ whole genome shotgun (WGS) entry which is preliminary data.</text>
</comment>
<gene>
    <name evidence="1" type="primary">A08p005770.1_BraROA</name>
    <name evidence="1" type="ORF">IGI04_029689</name>
</gene>
<accession>A0ABQ7LNK4</accession>
<dbReference type="Proteomes" id="UP000823674">
    <property type="component" value="Chromosome A08"/>
</dbReference>
<proteinExistence type="predicted"/>
<organism evidence="1 2">
    <name type="scientific">Brassica rapa subsp. trilocularis</name>
    <dbReference type="NCBI Taxonomy" id="1813537"/>
    <lineage>
        <taxon>Eukaryota</taxon>
        <taxon>Viridiplantae</taxon>
        <taxon>Streptophyta</taxon>
        <taxon>Embryophyta</taxon>
        <taxon>Tracheophyta</taxon>
        <taxon>Spermatophyta</taxon>
        <taxon>Magnoliopsida</taxon>
        <taxon>eudicotyledons</taxon>
        <taxon>Gunneridae</taxon>
        <taxon>Pentapetalae</taxon>
        <taxon>rosids</taxon>
        <taxon>malvids</taxon>
        <taxon>Brassicales</taxon>
        <taxon>Brassicaceae</taxon>
        <taxon>Brassiceae</taxon>
        <taxon>Brassica</taxon>
    </lineage>
</organism>
<protein>
    <recommendedName>
        <fullName evidence="3">Secreted protein</fullName>
    </recommendedName>
</protein>
<evidence type="ECO:0000313" key="2">
    <source>
        <dbReference type="Proteomes" id="UP000823674"/>
    </source>
</evidence>
<evidence type="ECO:0000313" key="1">
    <source>
        <dbReference type="EMBL" id="KAG5388148.1"/>
    </source>
</evidence>
<dbReference type="EMBL" id="JADBGQ010000007">
    <property type="protein sequence ID" value="KAG5388148.1"/>
    <property type="molecule type" value="Genomic_DNA"/>
</dbReference>
<name>A0ABQ7LNK4_BRACM</name>